<dbReference type="SMART" id="SM00028">
    <property type="entry name" value="TPR"/>
    <property type="match status" value="4"/>
</dbReference>
<reference evidence="3 4" key="1">
    <citation type="submission" date="2019-01" db="EMBL/GenBank/DDBJ databases">
        <title>Pseudolysobacter antarctica gen. nov., sp. nov., isolated from Fildes Peninsula, Antarctica.</title>
        <authorList>
            <person name="Wei Z."/>
            <person name="Peng F."/>
        </authorList>
    </citation>
    <scope>NUCLEOTIDE SEQUENCE [LARGE SCALE GENOMIC DNA]</scope>
    <source>
        <strain evidence="3 4">AQ6-296</strain>
    </source>
</reference>
<dbReference type="OrthoDB" id="9766687at2"/>
<dbReference type="AlphaFoldDB" id="A0A411HI94"/>
<dbReference type="Gene3D" id="3.40.50.300">
    <property type="entry name" value="P-loop containing nucleotide triphosphate hydrolases"/>
    <property type="match status" value="1"/>
</dbReference>
<proteinExistence type="predicted"/>
<keyword evidence="4" id="KW-1185">Reference proteome</keyword>
<evidence type="ECO:0000313" key="4">
    <source>
        <dbReference type="Proteomes" id="UP000291562"/>
    </source>
</evidence>
<dbReference type="GO" id="GO:0008476">
    <property type="term" value="F:protein-tyrosine sulfotransferase activity"/>
    <property type="evidence" value="ECO:0007669"/>
    <property type="project" value="InterPro"/>
</dbReference>
<dbReference type="KEGG" id="xbc:ELE36_06910"/>
<name>A0A411HI94_9GAMM</name>
<keyword evidence="1 3" id="KW-0808">Transferase</keyword>
<dbReference type="Pfam" id="PF13432">
    <property type="entry name" value="TPR_16"/>
    <property type="match status" value="1"/>
</dbReference>
<evidence type="ECO:0000256" key="1">
    <source>
        <dbReference type="ARBA" id="ARBA00022679"/>
    </source>
</evidence>
<dbReference type="Gene3D" id="1.25.40.10">
    <property type="entry name" value="Tetratricopeptide repeat domain"/>
    <property type="match status" value="2"/>
</dbReference>
<feature type="repeat" description="TPR" evidence="2">
    <location>
        <begin position="122"/>
        <end position="155"/>
    </location>
</feature>
<dbReference type="PANTHER" id="PTHR12788">
    <property type="entry name" value="PROTEIN-TYROSINE SULFOTRANSFERASE 2"/>
    <property type="match status" value="1"/>
</dbReference>
<accession>A0A411HI94</accession>
<gene>
    <name evidence="3" type="ORF">ELE36_06910</name>
</gene>
<dbReference type="PROSITE" id="PS50005">
    <property type="entry name" value="TPR"/>
    <property type="match status" value="2"/>
</dbReference>
<feature type="repeat" description="TPR" evidence="2">
    <location>
        <begin position="88"/>
        <end position="121"/>
    </location>
</feature>
<dbReference type="Pfam" id="PF13469">
    <property type="entry name" value="Sulfotransfer_3"/>
    <property type="match status" value="1"/>
</dbReference>
<evidence type="ECO:0000256" key="2">
    <source>
        <dbReference type="PROSITE-ProRule" id="PRU00339"/>
    </source>
</evidence>
<dbReference type="PANTHER" id="PTHR12788:SF10">
    <property type="entry name" value="PROTEIN-TYROSINE SULFOTRANSFERASE"/>
    <property type="match status" value="1"/>
</dbReference>
<dbReference type="Pfam" id="PF14559">
    <property type="entry name" value="TPR_19"/>
    <property type="match status" value="1"/>
</dbReference>
<dbReference type="InterPro" id="IPR027417">
    <property type="entry name" value="P-loop_NTPase"/>
</dbReference>
<dbReference type="InterPro" id="IPR011990">
    <property type="entry name" value="TPR-like_helical_dom_sf"/>
</dbReference>
<keyword evidence="2" id="KW-0802">TPR repeat</keyword>
<dbReference type="Pfam" id="PF13414">
    <property type="entry name" value="TPR_11"/>
    <property type="match status" value="1"/>
</dbReference>
<dbReference type="SUPFAM" id="SSF52540">
    <property type="entry name" value="P-loop containing nucleoside triphosphate hydrolases"/>
    <property type="match status" value="1"/>
</dbReference>
<organism evidence="3 4">
    <name type="scientific">Pseudolysobacter antarcticus</name>
    <dbReference type="NCBI Taxonomy" id="2511995"/>
    <lineage>
        <taxon>Bacteria</taxon>
        <taxon>Pseudomonadati</taxon>
        <taxon>Pseudomonadota</taxon>
        <taxon>Gammaproteobacteria</taxon>
        <taxon>Lysobacterales</taxon>
        <taxon>Rhodanobacteraceae</taxon>
        <taxon>Pseudolysobacter</taxon>
    </lineage>
</organism>
<dbReference type="RefSeq" id="WP_129832376.1">
    <property type="nucleotide sequence ID" value="NZ_CP035704.1"/>
</dbReference>
<evidence type="ECO:0000313" key="3">
    <source>
        <dbReference type="EMBL" id="QBB70117.1"/>
    </source>
</evidence>
<sequence length="539" mass="60726">MPVKQKSQAATRLQGLTPYAIQQVIATANALELGRINDAERHIQGALAVFPHHPEILRLLAAILQMRGQLADAVATMQRAVSLRPLDALYYNTLGGVLSDNNDNDAAIASLRRACELDPALAIAWFNLGLVLMRCARSEEAVAALRQAVVLAPSHTSARVMLAEMLRASNRMDDAAAEFRRVIAMRPFTGPAWWGLADLKTVKFSDAEIEQMQRAMQHRDASDDDLIALGFALAHALEQHDRLADSLREIANANARARNRRIWSAAAHSAQLDAILQTFSQPPHPPHPPQPAVPAALGEQVIFIVSMPRSGSTLVEQILASHSQVEGAGELPDLPAVLNEESRRRQQPFPLWVPQMQPHDWQHLGQRYLERTAHWQQQRARFTDKLPNNWLYIGAIRAMLPAAKIIYVRRDPLETCLGCYRQNFSAHEYTRTFADLAAFWRDFDRAVRYWRQAAQSHVHENVYEDLVAYPESKIRELLVFCDLPFEPACLEFHKTQREVLTPSAAQVREPLRRDTARAKRYGSLLDPLRHALQLDAFSE</sequence>
<dbReference type="InterPro" id="IPR019734">
    <property type="entry name" value="TPR_rpt"/>
</dbReference>
<dbReference type="SUPFAM" id="SSF48452">
    <property type="entry name" value="TPR-like"/>
    <property type="match status" value="1"/>
</dbReference>
<dbReference type="Proteomes" id="UP000291562">
    <property type="component" value="Chromosome"/>
</dbReference>
<dbReference type="EMBL" id="CP035704">
    <property type="protein sequence ID" value="QBB70117.1"/>
    <property type="molecule type" value="Genomic_DNA"/>
</dbReference>
<protein>
    <submittedName>
        <fullName evidence="3">Sulfotransferase family protein</fullName>
    </submittedName>
</protein>
<dbReference type="InterPro" id="IPR026634">
    <property type="entry name" value="TPST-like"/>
</dbReference>